<keyword evidence="2" id="KW-1185">Reference proteome</keyword>
<name>A0ACC2EY82_DIPCM</name>
<protein>
    <submittedName>
        <fullName evidence="1">Uncharacterized protein</fullName>
    </submittedName>
</protein>
<sequence length="555" mass="61889">MPVFSVTALDRLIESSDRRNPSSSSPFSNFENGGFKYFQNSDSNLTDSSSSSSSSAESSMNADKLRSPSPSSPFVLNFKGRRPAALRITQNSSPDTPNLDFNRKSEEAIPYEESSQAEGSSKRGVSSKIIKLVNDGANKEIECKKSHSSENISCDNKIIDYNRNSKETVPYEETCQAPSSSKGEVYSSHIIKAENDGVNGSECKKRHSSETVSCNALRTTEIPPLDNAIVDYNRKPEADPYVESCQAESSCKRGVYSQRIQLQNGVNNESECKKNRSSGNIICNDCSEEKDLSEFGIIDPFDDSIQVTKIGEAETDSFASAEEFFDAPESPAYGSSIGDQLLYDGQLSSMYPSCTCNVNLSYLDEFKANVERCVSEQRALVTLKQQHEKVAHEFSLSRFFSIPSDKQIIGRTSRNVFDLSDQIGQILEVTRFVACAIAKGTAKAEAEEELASIMDCKNREISRLRDKLQYYETLNHEMSHRNQECIEITRRQRQKRRRRLRLTLGCLGGIACLGMSAAAVYRYFPWDDFKAWRSSHSIKLGESAVEDAVAEHEDL</sequence>
<accession>A0ACC2EY82</accession>
<evidence type="ECO:0000313" key="2">
    <source>
        <dbReference type="Proteomes" id="UP001162992"/>
    </source>
</evidence>
<gene>
    <name evidence="1" type="ORF">O6H91_01G164600</name>
</gene>
<organism evidence="1 2">
    <name type="scientific">Diphasiastrum complanatum</name>
    <name type="common">Issler's clubmoss</name>
    <name type="synonym">Lycopodium complanatum</name>
    <dbReference type="NCBI Taxonomy" id="34168"/>
    <lineage>
        <taxon>Eukaryota</taxon>
        <taxon>Viridiplantae</taxon>
        <taxon>Streptophyta</taxon>
        <taxon>Embryophyta</taxon>
        <taxon>Tracheophyta</taxon>
        <taxon>Lycopodiopsida</taxon>
        <taxon>Lycopodiales</taxon>
        <taxon>Lycopodiaceae</taxon>
        <taxon>Lycopodioideae</taxon>
        <taxon>Diphasiastrum</taxon>
    </lineage>
</organism>
<proteinExistence type="predicted"/>
<dbReference type="Proteomes" id="UP001162992">
    <property type="component" value="Chromosome 1"/>
</dbReference>
<dbReference type="EMBL" id="CM055092">
    <property type="protein sequence ID" value="KAJ7571483.1"/>
    <property type="molecule type" value="Genomic_DNA"/>
</dbReference>
<comment type="caution">
    <text evidence="1">The sequence shown here is derived from an EMBL/GenBank/DDBJ whole genome shotgun (WGS) entry which is preliminary data.</text>
</comment>
<evidence type="ECO:0000313" key="1">
    <source>
        <dbReference type="EMBL" id="KAJ7571483.1"/>
    </source>
</evidence>
<reference evidence="2" key="1">
    <citation type="journal article" date="2024" name="Proc. Natl. Acad. Sci. U.S.A.">
        <title>Extraordinary preservation of gene collinearity over three hundred million years revealed in homosporous lycophytes.</title>
        <authorList>
            <person name="Li C."/>
            <person name="Wickell D."/>
            <person name="Kuo L.Y."/>
            <person name="Chen X."/>
            <person name="Nie B."/>
            <person name="Liao X."/>
            <person name="Peng D."/>
            <person name="Ji J."/>
            <person name="Jenkins J."/>
            <person name="Williams M."/>
            <person name="Shu S."/>
            <person name="Plott C."/>
            <person name="Barry K."/>
            <person name="Rajasekar S."/>
            <person name="Grimwood J."/>
            <person name="Han X."/>
            <person name="Sun S."/>
            <person name="Hou Z."/>
            <person name="He W."/>
            <person name="Dai G."/>
            <person name="Sun C."/>
            <person name="Schmutz J."/>
            <person name="Leebens-Mack J.H."/>
            <person name="Li F.W."/>
            <person name="Wang L."/>
        </authorList>
    </citation>
    <scope>NUCLEOTIDE SEQUENCE [LARGE SCALE GENOMIC DNA]</scope>
    <source>
        <strain evidence="2">cv. PW_Plant_1</strain>
    </source>
</reference>